<dbReference type="Proteomes" id="UP001175271">
    <property type="component" value="Unassembled WGS sequence"/>
</dbReference>
<evidence type="ECO:0000256" key="1">
    <source>
        <dbReference type="SAM" id="MobiDB-lite"/>
    </source>
</evidence>
<organism evidence="2 3">
    <name type="scientific">Steinernema hermaphroditum</name>
    <dbReference type="NCBI Taxonomy" id="289476"/>
    <lineage>
        <taxon>Eukaryota</taxon>
        <taxon>Metazoa</taxon>
        <taxon>Ecdysozoa</taxon>
        <taxon>Nematoda</taxon>
        <taxon>Chromadorea</taxon>
        <taxon>Rhabditida</taxon>
        <taxon>Tylenchina</taxon>
        <taxon>Panagrolaimomorpha</taxon>
        <taxon>Strongyloidoidea</taxon>
        <taxon>Steinernematidae</taxon>
        <taxon>Steinernema</taxon>
    </lineage>
</organism>
<gene>
    <name evidence="2" type="ORF">QR680_004681</name>
</gene>
<accession>A0AA39HRS1</accession>
<dbReference type="PANTHER" id="PTHR18806:SF4">
    <property type="entry name" value="RNA-BINDING PROTEIN 25"/>
    <property type="match status" value="1"/>
</dbReference>
<comment type="caution">
    <text evidence="2">The sequence shown here is derived from an EMBL/GenBank/DDBJ whole genome shotgun (WGS) entry which is preliminary data.</text>
</comment>
<keyword evidence="3" id="KW-1185">Reference proteome</keyword>
<dbReference type="GO" id="GO:0000381">
    <property type="term" value="P:regulation of alternative mRNA splicing, via spliceosome"/>
    <property type="evidence" value="ECO:0007669"/>
    <property type="project" value="TreeGrafter"/>
</dbReference>
<evidence type="ECO:0000313" key="2">
    <source>
        <dbReference type="EMBL" id="KAK0409659.1"/>
    </source>
</evidence>
<dbReference type="PANTHER" id="PTHR18806">
    <property type="entry name" value="RBM25 PROTEIN"/>
    <property type="match status" value="1"/>
</dbReference>
<feature type="region of interest" description="Disordered" evidence="1">
    <location>
        <begin position="1"/>
        <end position="24"/>
    </location>
</feature>
<reference evidence="2" key="1">
    <citation type="submission" date="2023-06" db="EMBL/GenBank/DDBJ databases">
        <title>Genomic analysis of the entomopathogenic nematode Steinernema hermaphroditum.</title>
        <authorList>
            <person name="Schwarz E.M."/>
            <person name="Heppert J.K."/>
            <person name="Baniya A."/>
            <person name="Schwartz H.T."/>
            <person name="Tan C.-H."/>
            <person name="Antoshechkin I."/>
            <person name="Sternberg P.W."/>
            <person name="Goodrich-Blair H."/>
            <person name="Dillman A.R."/>
        </authorList>
    </citation>
    <scope>NUCLEOTIDE SEQUENCE</scope>
    <source>
        <strain evidence="2">PS9179</strain>
        <tissue evidence="2">Whole animal</tissue>
    </source>
</reference>
<dbReference type="AlphaFoldDB" id="A0AA39HRS1"/>
<dbReference type="EMBL" id="JAUCMV010000003">
    <property type="protein sequence ID" value="KAK0409659.1"/>
    <property type="molecule type" value="Genomic_DNA"/>
</dbReference>
<dbReference type="InterPro" id="IPR052768">
    <property type="entry name" value="RBM25"/>
</dbReference>
<proteinExistence type="predicted"/>
<dbReference type="GO" id="GO:0003729">
    <property type="term" value="F:mRNA binding"/>
    <property type="evidence" value="ECO:0007669"/>
    <property type="project" value="TreeGrafter"/>
</dbReference>
<sequence length="70" mass="8666">MIVRSRDREESEDSDDARERRALKKKLKEKEQSYLARLKKWESRERRMAKHYERDEVGEANKQKQLIHCY</sequence>
<protein>
    <submittedName>
        <fullName evidence="2">Uncharacterized protein</fullName>
    </submittedName>
</protein>
<name>A0AA39HRS1_9BILA</name>
<evidence type="ECO:0000313" key="3">
    <source>
        <dbReference type="Proteomes" id="UP001175271"/>
    </source>
</evidence>
<dbReference type="GO" id="GO:0005681">
    <property type="term" value="C:spliceosomal complex"/>
    <property type="evidence" value="ECO:0007669"/>
    <property type="project" value="TreeGrafter"/>
</dbReference>